<evidence type="ECO:0000313" key="2">
    <source>
        <dbReference type="EMBL" id="GAA4838935.1"/>
    </source>
</evidence>
<protein>
    <submittedName>
        <fullName evidence="2">Uncharacterized protein</fullName>
    </submittedName>
</protein>
<proteinExistence type="predicted"/>
<comment type="caution">
    <text evidence="2">The sequence shown here is derived from an EMBL/GenBank/DDBJ whole genome shotgun (WGS) entry which is preliminary data.</text>
</comment>
<dbReference type="EMBL" id="BAABIS010000001">
    <property type="protein sequence ID" value="GAA4838935.1"/>
    <property type="molecule type" value="Genomic_DNA"/>
</dbReference>
<evidence type="ECO:0000313" key="3">
    <source>
        <dbReference type="Proteomes" id="UP001501752"/>
    </source>
</evidence>
<accession>A0ABP9DC52</accession>
<feature type="region of interest" description="Disordered" evidence="1">
    <location>
        <begin position="1"/>
        <end position="30"/>
    </location>
</feature>
<organism evidence="2 3">
    <name type="scientific">Kitasatospora terrestris</name>
    <dbReference type="NCBI Taxonomy" id="258051"/>
    <lineage>
        <taxon>Bacteria</taxon>
        <taxon>Bacillati</taxon>
        <taxon>Actinomycetota</taxon>
        <taxon>Actinomycetes</taxon>
        <taxon>Kitasatosporales</taxon>
        <taxon>Streptomycetaceae</taxon>
        <taxon>Kitasatospora</taxon>
    </lineage>
</organism>
<sequence>MLRTTAVSPRGSGATSDGTGSPEDHQGTARRGYGVIPVHGYDIGAAAVLCMLDSVDGDGSRARGLHPGEPIPFGLQPVLVSPTTVYGTVLVETILRGWPPAGLPRPWLVLLADIPAKPASAARYRLRVLSSRLAGTVALPYLPALRAVERPEDALNDPTVARAAAQLRRQLEGP</sequence>
<reference evidence="3" key="1">
    <citation type="journal article" date="2019" name="Int. J. Syst. Evol. Microbiol.">
        <title>The Global Catalogue of Microorganisms (GCM) 10K type strain sequencing project: providing services to taxonomists for standard genome sequencing and annotation.</title>
        <authorList>
            <consortium name="The Broad Institute Genomics Platform"/>
            <consortium name="The Broad Institute Genome Sequencing Center for Infectious Disease"/>
            <person name="Wu L."/>
            <person name="Ma J."/>
        </authorList>
    </citation>
    <scope>NUCLEOTIDE SEQUENCE [LARGE SCALE GENOMIC DNA]</scope>
    <source>
        <strain evidence="3">JCM 13006</strain>
    </source>
</reference>
<keyword evidence="3" id="KW-1185">Reference proteome</keyword>
<dbReference type="Proteomes" id="UP001501752">
    <property type="component" value="Unassembled WGS sequence"/>
</dbReference>
<evidence type="ECO:0000256" key="1">
    <source>
        <dbReference type="SAM" id="MobiDB-lite"/>
    </source>
</evidence>
<gene>
    <name evidence="2" type="ORF">GCM10023235_12770</name>
</gene>
<name>A0ABP9DC52_9ACTN</name>